<dbReference type="Proteomes" id="UP001219518">
    <property type="component" value="Unassembled WGS sequence"/>
</dbReference>
<evidence type="ECO:0000313" key="2">
    <source>
        <dbReference type="EMBL" id="KAK3916182.1"/>
    </source>
</evidence>
<reference evidence="3" key="1">
    <citation type="submission" date="2021-07" db="EMBL/GenBank/DDBJ databases">
        <authorList>
            <person name="Catto M.A."/>
            <person name="Jacobson A."/>
            <person name="Kennedy G."/>
            <person name="Labadie P."/>
            <person name="Hunt B.G."/>
            <person name="Srinivasan R."/>
        </authorList>
    </citation>
    <scope>NUCLEOTIDE SEQUENCE</scope>
    <source>
        <strain evidence="3">PL_HMW_Pooled</strain>
        <tissue evidence="3">Head</tissue>
    </source>
</reference>
<proteinExistence type="predicted"/>
<dbReference type="EMBL" id="JAHWGI010000498">
    <property type="protein sequence ID" value="KAK3916185.1"/>
    <property type="molecule type" value="Genomic_DNA"/>
</dbReference>
<organism evidence="3 4">
    <name type="scientific">Frankliniella fusca</name>
    <dbReference type="NCBI Taxonomy" id="407009"/>
    <lineage>
        <taxon>Eukaryota</taxon>
        <taxon>Metazoa</taxon>
        <taxon>Ecdysozoa</taxon>
        <taxon>Arthropoda</taxon>
        <taxon>Hexapoda</taxon>
        <taxon>Insecta</taxon>
        <taxon>Pterygota</taxon>
        <taxon>Neoptera</taxon>
        <taxon>Paraneoptera</taxon>
        <taxon>Thysanoptera</taxon>
        <taxon>Terebrantia</taxon>
        <taxon>Thripoidea</taxon>
        <taxon>Thripidae</taxon>
        <taxon>Frankliniella</taxon>
    </lineage>
</organism>
<dbReference type="AlphaFoldDB" id="A0AAE1H978"/>
<protein>
    <submittedName>
        <fullName evidence="3">GDSL esterase/lipase</fullName>
    </submittedName>
</protein>
<name>A0AAE1H978_9NEOP</name>
<sequence>GPESPRPFTSDRSGRVTQPKLRNPEGQALGTRSVQRCQDGRVVQGSRLKISESRVRIPLLTFYSISMRAQEACCYAR</sequence>
<gene>
    <name evidence="2" type="ORF">KUF71_025447</name>
    <name evidence="3" type="ORF">KUF71_025450</name>
</gene>
<dbReference type="EMBL" id="JAHWGI010000498">
    <property type="protein sequence ID" value="KAK3916182.1"/>
    <property type="molecule type" value="Genomic_DNA"/>
</dbReference>
<evidence type="ECO:0000256" key="1">
    <source>
        <dbReference type="SAM" id="MobiDB-lite"/>
    </source>
</evidence>
<evidence type="ECO:0000313" key="4">
    <source>
        <dbReference type="Proteomes" id="UP001219518"/>
    </source>
</evidence>
<accession>A0AAE1H978</accession>
<reference evidence="3" key="2">
    <citation type="journal article" date="2023" name="BMC Genomics">
        <title>Pest status, molecular evolution, and epigenetic factors derived from the genome assembly of Frankliniella fusca, a thysanopteran phytovirus vector.</title>
        <authorList>
            <person name="Catto M.A."/>
            <person name="Labadie P.E."/>
            <person name="Jacobson A.L."/>
            <person name="Kennedy G.G."/>
            <person name="Srinivasan R."/>
            <person name="Hunt B.G."/>
        </authorList>
    </citation>
    <scope>NUCLEOTIDE SEQUENCE</scope>
    <source>
        <strain evidence="3">PL_HMW_Pooled</strain>
    </source>
</reference>
<evidence type="ECO:0000313" key="3">
    <source>
        <dbReference type="EMBL" id="KAK3916185.1"/>
    </source>
</evidence>
<feature type="region of interest" description="Disordered" evidence="1">
    <location>
        <begin position="1"/>
        <end position="33"/>
    </location>
</feature>
<comment type="caution">
    <text evidence="3">The sequence shown here is derived from an EMBL/GenBank/DDBJ whole genome shotgun (WGS) entry which is preliminary data.</text>
</comment>
<feature type="non-terminal residue" evidence="3">
    <location>
        <position position="77"/>
    </location>
</feature>
<keyword evidence="4" id="KW-1185">Reference proteome</keyword>